<accession>A0A9D4VBA6</accession>
<evidence type="ECO:0000313" key="3">
    <source>
        <dbReference type="Proteomes" id="UP000886520"/>
    </source>
</evidence>
<dbReference type="AlphaFoldDB" id="A0A9D4VBA6"/>
<proteinExistence type="predicted"/>
<reference evidence="2" key="1">
    <citation type="submission" date="2021-01" db="EMBL/GenBank/DDBJ databases">
        <title>Adiantum capillus-veneris genome.</title>
        <authorList>
            <person name="Fang Y."/>
            <person name="Liao Q."/>
        </authorList>
    </citation>
    <scope>NUCLEOTIDE SEQUENCE</scope>
    <source>
        <strain evidence="2">H3</strain>
        <tissue evidence="2">Leaf</tissue>
    </source>
</reference>
<feature type="region of interest" description="Disordered" evidence="1">
    <location>
        <begin position="50"/>
        <end position="69"/>
    </location>
</feature>
<evidence type="ECO:0000313" key="2">
    <source>
        <dbReference type="EMBL" id="KAI5082458.1"/>
    </source>
</evidence>
<feature type="region of interest" description="Disordered" evidence="1">
    <location>
        <begin position="1"/>
        <end position="21"/>
    </location>
</feature>
<name>A0A9D4VBA6_ADICA</name>
<keyword evidence="3" id="KW-1185">Reference proteome</keyword>
<evidence type="ECO:0000256" key="1">
    <source>
        <dbReference type="SAM" id="MobiDB-lite"/>
    </source>
</evidence>
<gene>
    <name evidence="2" type="ORF">GOP47_0002201</name>
</gene>
<organism evidence="2 3">
    <name type="scientific">Adiantum capillus-veneris</name>
    <name type="common">Maidenhair fern</name>
    <dbReference type="NCBI Taxonomy" id="13818"/>
    <lineage>
        <taxon>Eukaryota</taxon>
        <taxon>Viridiplantae</taxon>
        <taxon>Streptophyta</taxon>
        <taxon>Embryophyta</taxon>
        <taxon>Tracheophyta</taxon>
        <taxon>Polypodiopsida</taxon>
        <taxon>Polypodiidae</taxon>
        <taxon>Polypodiales</taxon>
        <taxon>Pteridineae</taxon>
        <taxon>Pteridaceae</taxon>
        <taxon>Vittarioideae</taxon>
        <taxon>Adiantum</taxon>
    </lineage>
</organism>
<protein>
    <submittedName>
        <fullName evidence="2">Uncharacterized protein</fullName>
    </submittedName>
</protein>
<dbReference type="EMBL" id="JABFUD020000003">
    <property type="protein sequence ID" value="KAI5082458.1"/>
    <property type="molecule type" value="Genomic_DNA"/>
</dbReference>
<sequence length="105" mass="11409">MNQTRTNFHDYRSGTSNPSNQALAFPRITNGIAPDLDSSITIRIDNIQSSTSDIQSSSSCSPENTNSQSGTMLLHHAITRAISVILNGGTTRWKGGIRKTPQHII</sequence>
<comment type="caution">
    <text evidence="2">The sequence shown here is derived from an EMBL/GenBank/DDBJ whole genome shotgun (WGS) entry which is preliminary data.</text>
</comment>
<dbReference type="Proteomes" id="UP000886520">
    <property type="component" value="Chromosome 2"/>
</dbReference>